<dbReference type="SMART" id="SM00226">
    <property type="entry name" value="LMWPc"/>
    <property type="match status" value="1"/>
</dbReference>
<dbReference type="Proteomes" id="UP001350748">
    <property type="component" value="Unassembled WGS sequence"/>
</dbReference>
<dbReference type="RefSeq" id="WP_332081000.1">
    <property type="nucleotide sequence ID" value="NZ_JAZHYN010000011.1"/>
</dbReference>
<dbReference type="PANTHER" id="PTHR43428">
    <property type="entry name" value="ARSENATE REDUCTASE"/>
    <property type="match status" value="1"/>
</dbReference>
<dbReference type="GO" id="GO:0030612">
    <property type="term" value="F:arsenate reductase (thioredoxin) activity"/>
    <property type="evidence" value="ECO:0007669"/>
    <property type="project" value="UniProtKB-EC"/>
</dbReference>
<dbReference type="Pfam" id="PF01451">
    <property type="entry name" value="LMWPc"/>
    <property type="match status" value="1"/>
</dbReference>
<dbReference type="InterPro" id="IPR023485">
    <property type="entry name" value="Ptyr_pPase"/>
</dbReference>
<feature type="domain" description="Phosphotyrosine protein phosphatase I" evidence="2">
    <location>
        <begin position="6"/>
        <end position="144"/>
    </location>
</feature>
<reference evidence="3 4" key="1">
    <citation type="submission" date="2024-02" db="EMBL/GenBank/DDBJ databases">
        <authorList>
            <person name="Grouzdev D."/>
        </authorList>
    </citation>
    <scope>NUCLEOTIDE SEQUENCE [LARGE SCALE GENOMIC DNA]</scope>
    <source>
        <strain evidence="3 4">9N</strain>
    </source>
</reference>
<dbReference type="EC" id="1.20.4.4" evidence="3"/>
<dbReference type="CDD" id="cd16345">
    <property type="entry name" value="LMWP_ArsC"/>
    <property type="match status" value="1"/>
</dbReference>
<gene>
    <name evidence="3" type="ORF">V3H18_05740</name>
</gene>
<evidence type="ECO:0000313" key="3">
    <source>
        <dbReference type="EMBL" id="MEF3366034.1"/>
    </source>
</evidence>
<keyword evidence="4" id="KW-1185">Reference proteome</keyword>
<accession>A0ABU7XF79</accession>
<dbReference type="Gene3D" id="3.40.50.2300">
    <property type="match status" value="1"/>
</dbReference>
<protein>
    <submittedName>
        <fullName evidence="3">Arsenate reductase ArsC</fullName>
        <ecNumber evidence="3">1.20.4.4</ecNumber>
    </submittedName>
</protein>
<keyword evidence="3" id="KW-0560">Oxidoreductase</keyword>
<keyword evidence="1" id="KW-0059">Arsenical resistance</keyword>
<dbReference type="PANTHER" id="PTHR43428:SF1">
    <property type="entry name" value="ARSENATE REDUCTASE"/>
    <property type="match status" value="1"/>
</dbReference>
<organism evidence="3 4">
    <name type="scientific">Methylocystis borbori</name>
    <dbReference type="NCBI Taxonomy" id="3118750"/>
    <lineage>
        <taxon>Bacteria</taxon>
        <taxon>Pseudomonadati</taxon>
        <taxon>Pseudomonadota</taxon>
        <taxon>Alphaproteobacteria</taxon>
        <taxon>Hyphomicrobiales</taxon>
        <taxon>Methylocystaceae</taxon>
        <taxon>Methylocystis</taxon>
    </lineage>
</organism>
<dbReference type="EMBL" id="JAZHYN010000011">
    <property type="protein sequence ID" value="MEF3366034.1"/>
    <property type="molecule type" value="Genomic_DNA"/>
</dbReference>
<comment type="caution">
    <text evidence="3">The sequence shown here is derived from an EMBL/GenBank/DDBJ whole genome shotgun (WGS) entry which is preliminary data.</text>
</comment>
<dbReference type="InterPro" id="IPR036196">
    <property type="entry name" value="Ptyr_pPase_sf"/>
</dbReference>
<name>A0ABU7XF79_9HYPH</name>
<sequence length="175" mass="19292">MTEKIYNVLFLCTGNSARSIMAEALLRARGAGRFNVFSAGSQPKGAVNPYALQTLETMGLPTEGYRSKSWDEFAGPDAAQLDFVFTVCDNAAGEVCPIWPGQPMTAHWGIEDPAAVDGSDIDKQRAFATAFRYLRNRIDQFCAIPLHRLDRLALSQRLRDIGEIEGSTHPRKVAE</sequence>
<evidence type="ECO:0000313" key="4">
    <source>
        <dbReference type="Proteomes" id="UP001350748"/>
    </source>
</evidence>
<evidence type="ECO:0000259" key="2">
    <source>
        <dbReference type="SMART" id="SM00226"/>
    </source>
</evidence>
<evidence type="ECO:0000256" key="1">
    <source>
        <dbReference type="ARBA" id="ARBA00022849"/>
    </source>
</evidence>
<dbReference type="SUPFAM" id="SSF52788">
    <property type="entry name" value="Phosphotyrosine protein phosphatases I"/>
    <property type="match status" value="1"/>
</dbReference>
<proteinExistence type="predicted"/>